<protein>
    <submittedName>
        <fullName evidence="3">RNA-directed DNA polymerase, eukaryota</fullName>
    </submittedName>
</protein>
<dbReference type="Proteomes" id="UP001151760">
    <property type="component" value="Unassembled WGS sequence"/>
</dbReference>
<dbReference type="PANTHER" id="PTHR33116">
    <property type="entry name" value="REVERSE TRANSCRIPTASE ZINC-BINDING DOMAIN-CONTAINING PROTEIN-RELATED-RELATED"/>
    <property type="match status" value="1"/>
</dbReference>
<dbReference type="SUPFAM" id="SSF56219">
    <property type="entry name" value="DNase I-like"/>
    <property type="match status" value="1"/>
</dbReference>
<keyword evidence="3" id="KW-0808">Transferase</keyword>
<name>A0ABQ5ANE6_9ASTR</name>
<feature type="domain" description="Reverse transcriptase" evidence="2">
    <location>
        <begin position="754"/>
        <end position="1098"/>
    </location>
</feature>
<keyword evidence="3" id="KW-0548">Nucleotidyltransferase</keyword>
<sequence length="1392" mass="159774">MFENWLASKFVYYKTIDIFTKGALWDYWKLESDEIKPTNEKTFDLEETDHEDEQEIGEIFRIETNLFNYETPLCEKFKEFNYLLKIDPDLLTNDIKGFKTYDEYKDDWIYEWNENVPWVHEKPWTDTGLWTKHAPVREDGYCNGGNFPGAYIVGNTLLYQDLEWYEALKDCELKEEALRNKAILEGLINDDDESNEERCELFDDHEFPVCTVRRFEMIKYSFEQDEEYVGIKEDEYEDLTKTSKEAIHAYQEIFRMMDEGWMVLAERNEIDEVGEVKDFASLTNLKVVLIKEGYDNLELKYMGGFWVMIAFKDDETKYKFHTNLGVGSWFSQLIQAHSEFKIDERVIWVEIEGVPCKWWSRNTFSRIAARWGHDVKWGGESATASFHTNRICICTKLDSVIMELFKMVYRGFTCWVRAMEVPGWVPDFEEDSDGESSDGDPEDEGIGGVRSNRNDLEGESNVEGVPETCFDEEPNNDILGGNDASKSGDPFGIYDIINKKREASTNDCTPKKSCKYPPGFTPDVKGDASVKGIDIVVQETQNKYDQEDGGSVEKNTNVRKETLSDAEESFCSGHFRKSVAPRTGGSIIQFIDDLLKVGQTMGYDMTGCMDNMENIIESQGVNEGNSGGILCIWDPNMFHKRNETLSEKKMLWDYLSVVMTNWNGEVVMMGDFNEVRDSIKRFGSVFNKHGAEAFNNFIANAGLVEVSLCGCSFTWCHKSATKMSKLDRFLISDNLICSSPTISLDRNWNRNYKEKVYSGKRNLKHELTKLDAIIDKGNGTVDTINRRQEVVRLIQDLEKIDTLEAAQKAKIKWSIEGDENSKFEHTDQSGIRLQRDFDKTITVEQKEFLESEVSKEEIKRAVWDCEIDKAPGPDGFTFGFYRQYWSIIKNDVTNIGWTVILNELIQWCKKRKTQNLVFKIDFEKAYDSVRWDFVGEILQKFGFGRKWCMWIQSCLHSSRGSVLVNGSPTREFQFHKGLKQGDPLSPFLFIMVMESLHISFQRVVDAGLFKGIKVGPNIQISHLFYADDAIFMGQWSQSNIDIITHVLDVFRRSSGLSINMNKSKLMGISVDSYKVAHVADKIGYMVLNTPFKYLGSRVGDLMSRTQSWSEVIGSMVSWLSRWKLKTLSIGGILTLLKYVLGAIPIYHMSLFKVPMKVLHNMEAIRARFYNGMDINSRKSSWVRWKNVMASKESGGLGVSSLFALNRALMFKWVWRFKSQQNSLWFRVIKALHGNGGKIGMKSKASYPSLWISIIQETESLKSCGIDLLRFITPVLGNGVNTSFWDVPWRGEVAFKELVPRLYALEKQKDIKVASKLSHGGLEESFRRVPRGGVEQAQLEILKEKMEGGILNSSNDRWSWSLDGFGEFSVSSVRKAIDDSLLPHGTTKTSLES</sequence>
<dbReference type="InterPro" id="IPR036691">
    <property type="entry name" value="Endo/exonu/phosph_ase_sf"/>
</dbReference>
<feature type="compositionally biased region" description="Acidic residues" evidence="1">
    <location>
        <begin position="427"/>
        <end position="445"/>
    </location>
</feature>
<dbReference type="Pfam" id="PF00078">
    <property type="entry name" value="RVT_1"/>
    <property type="match status" value="1"/>
</dbReference>
<evidence type="ECO:0000256" key="1">
    <source>
        <dbReference type="SAM" id="MobiDB-lite"/>
    </source>
</evidence>
<dbReference type="PROSITE" id="PS50878">
    <property type="entry name" value="RT_POL"/>
    <property type="match status" value="1"/>
</dbReference>
<feature type="region of interest" description="Disordered" evidence="1">
    <location>
        <begin position="427"/>
        <end position="484"/>
    </location>
</feature>
<dbReference type="SUPFAM" id="SSF56672">
    <property type="entry name" value="DNA/RNA polymerases"/>
    <property type="match status" value="1"/>
</dbReference>
<gene>
    <name evidence="3" type="ORF">Tco_0838340</name>
</gene>
<dbReference type="InterPro" id="IPR043502">
    <property type="entry name" value="DNA/RNA_pol_sf"/>
</dbReference>
<keyword evidence="3" id="KW-0695">RNA-directed DNA polymerase</keyword>
<organism evidence="3 4">
    <name type="scientific">Tanacetum coccineum</name>
    <dbReference type="NCBI Taxonomy" id="301880"/>
    <lineage>
        <taxon>Eukaryota</taxon>
        <taxon>Viridiplantae</taxon>
        <taxon>Streptophyta</taxon>
        <taxon>Embryophyta</taxon>
        <taxon>Tracheophyta</taxon>
        <taxon>Spermatophyta</taxon>
        <taxon>Magnoliopsida</taxon>
        <taxon>eudicotyledons</taxon>
        <taxon>Gunneridae</taxon>
        <taxon>Pentapetalae</taxon>
        <taxon>asterids</taxon>
        <taxon>campanulids</taxon>
        <taxon>Asterales</taxon>
        <taxon>Asteraceae</taxon>
        <taxon>Asteroideae</taxon>
        <taxon>Anthemideae</taxon>
        <taxon>Anthemidinae</taxon>
        <taxon>Tanacetum</taxon>
    </lineage>
</organism>
<keyword evidence="4" id="KW-1185">Reference proteome</keyword>
<dbReference type="InterPro" id="IPR000477">
    <property type="entry name" value="RT_dom"/>
</dbReference>
<proteinExistence type="predicted"/>
<dbReference type="PANTHER" id="PTHR33116:SF77">
    <property type="entry name" value="RNA-DIRECTED DNA POLYMERASE"/>
    <property type="match status" value="1"/>
</dbReference>
<comment type="caution">
    <text evidence="3">The sequence shown here is derived from an EMBL/GenBank/DDBJ whole genome shotgun (WGS) entry which is preliminary data.</text>
</comment>
<dbReference type="GO" id="GO:0003964">
    <property type="term" value="F:RNA-directed DNA polymerase activity"/>
    <property type="evidence" value="ECO:0007669"/>
    <property type="project" value="UniProtKB-KW"/>
</dbReference>
<evidence type="ECO:0000313" key="4">
    <source>
        <dbReference type="Proteomes" id="UP001151760"/>
    </source>
</evidence>
<accession>A0ABQ5ANE6</accession>
<dbReference type="EMBL" id="BQNB010012464">
    <property type="protein sequence ID" value="GJT03878.1"/>
    <property type="molecule type" value="Genomic_DNA"/>
</dbReference>
<evidence type="ECO:0000259" key="2">
    <source>
        <dbReference type="PROSITE" id="PS50878"/>
    </source>
</evidence>
<evidence type="ECO:0000313" key="3">
    <source>
        <dbReference type="EMBL" id="GJT03878.1"/>
    </source>
</evidence>
<dbReference type="Gene3D" id="3.60.10.10">
    <property type="entry name" value="Endonuclease/exonuclease/phosphatase"/>
    <property type="match status" value="1"/>
</dbReference>
<reference evidence="3" key="2">
    <citation type="submission" date="2022-01" db="EMBL/GenBank/DDBJ databases">
        <authorList>
            <person name="Yamashiro T."/>
            <person name="Shiraishi A."/>
            <person name="Satake H."/>
            <person name="Nakayama K."/>
        </authorList>
    </citation>
    <scope>NUCLEOTIDE SEQUENCE</scope>
</reference>
<reference evidence="3" key="1">
    <citation type="journal article" date="2022" name="Int. J. Mol. Sci.">
        <title>Draft Genome of Tanacetum Coccineum: Genomic Comparison of Closely Related Tanacetum-Family Plants.</title>
        <authorList>
            <person name="Yamashiro T."/>
            <person name="Shiraishi A."/>
            <person name="Nakayama K."/>
            <person name="Satake H."/>
        </authorList>
    </citation>
    <scope>NUCLEOTIDE SEQUENCE</scope>
</reference>